<accession>A0ABS4SP12</accession>
<name>A0ABS4SP12_9PROT</name>
<proteinExistence type="predicted"/>
<reference evidence="1 2" key="1">
    <citation type="submission" date="2021-03" db="EMBL/GenBank/DDBJ databases">
        <title>Genomic Encyclopedia of Type Strains, Phase III (KMG-III): the genomes of soil and plant-associated and newly described type strains.</title>
        <authorList>
            <person name="Whitman W."/>
        </authorList>
    </citation>
    <scope>NUCLEOTIDE SEQUENCE [LARGE SCALE GENOMIC DNA]</scope>
    <source>
        <strain evidence="1 2">IMMIB AFH-6</strain>
    </source>
</reference>
<dbReference type="Proteomes" id="UP000781958">
    <property type="component" value="Unassembled WGS sequence"/>
</dbReference>
<gene>
    <name evidence="1" type="ORF">J2851_004083</name>
</gene>
<evidence type="ECO:0000313" key="2">
    <source>
        <dbReference type="Proteomes" id="UP000781958"/>
    </source>
</evidence>
<dbReference type="RefSeq" id="WP_209768444.1">
    <property type="nucleotide sequence ID" value="NZ_JAGINP010000015.1"/>
</dbReference>
<keyword evidence="2" id="KW-1185">Reference proteome</keyword>
<comment type="caution">
    <text evidence="1">The sequence shown here is derived from an EMBL/GenBank/DDBJ whole genome shotgun (WGS) entry which is preliminary data.</text>
</comment>
<dbReference type="EMBL" id="JAGINP010000015">
    <property type="protein sequence ID" value="MBP2294294.1"/>
    <property type="molecule type" value="Genomic_DNA"/>
</dbReference>
<protein>
    <submittedName>
        <fullName evidence="1">Uncharacterized protein</fullName>
    </submittedName>
</protein>
<sequence>MVYDLRKLRAHADERFSQTFCTPFPAPHLYLHNVFPYDYYNLLIENWPSEHFAPIGSDKCLGMYFKPFVPLAADATGQIARLPDGQREFWGFFRDFVQSYLYPWVFLRLGDAVTDSARQYSREPKSEHVFSMSDFEVVEDELVARRSPHHLAPHIDNLLGLITILIYMPSDADHQHLGTRLYAQQGAGRPKMPSELPTPYRAQYASALGISCVEAKRIPFAPNTLVAFVNAPNAWHGQYLDEDYERRGYQCFLGARKDLLGEIFDPESTRLLIDNLPGDGAC</sequence>
<evidence type="ECO:0000313" key="1">
    <source>
        <dbReference type="EMBL" id="MBP2294294.1"/>
    </source>
</evidence>
<organism evidence="1 2">
    <name type="scientific">Azospirillum rugosum</name>
    <dbReference type="NCBI Taxonomy" id="416170"/>
    <lineage>
        <taxon>Bacteria</taxon>
        <taxon>Pseudomonadati</taxon>
        <taxon>Pseudomonadota</taxon>
        <taxon>Alphaproteobacteria</taxon>
        <taxon>Rhodospirillales</taxon>
        <taxon>Azospirillaceae</taxon>
        <taxon>Azospirillum</taxon>
    </lineage>
</organism>